<dbReference type="STRING" id="314230.DSM3645_14540"/>
<accession>A3ZSB2</accession>
<evidence type="ECO:0000313" key="1">
    <source>
        <dbReference type="EMBL" id="EAQ80572.1"/>
    </source>
</evidence>
<reference evidence="1 2" key="1">
    <citation type="submission" date="2006-02" db="EMBL/GenBank/DDBJ databases">
        <authorList>
            <person name="Amann R."/>
            <person name="Ferriera S."/>
            <person name="Johnson J."/>
            <person name="Kravitz S."/>
            <person name="Halpern A."/>
            <person name="Remington K."/>
            <person name="Beeson K."/>
            <person name="Tran B."/>
            <person name="Rogers Y.-H."/>
            <person name="Friedman R."/>
            <person name="Venter J.C."/>
        </authorList>
    </citation>
    <scope>NUCLEOTIDE SEQUENCE [LARGE SCALE GENOMIC DNA]</scope>
    <source>
        <strain evidence="1 2">DSM 3645</strain>
    </source>
</reference>
<comment type="caution">
    <text evidence="1">The sequence shown here is derived from an EMBL/GenBank/DDBJ whole genome shotgun (WGS) entry which is preliminary data.</text>
</comment>
<organism evidence="1 2">
    <name type="scientific">Blastopirellula marina DSM 3645</name>
    <dbReference type="NCBI Taxonomy" id="314230"/>
    <lineage>
        <taxon>Bacteria</taxon>
        <taxon>Pseudomonadati</taxon>
        <taxon>Planctomycetota</taxon>
        <taxon>Planctomycetia</taxon>
        <taxon>Pirellulales</taxon>
        <taxon>Pirellulaceae</taxon>
        <taxon>Blastopirellula</taxon>
    </lineage>
</organism>
<dbReference type="HOGENOM" id="CLU_808141_0_0_0"/>
<dbReference type="AlphaFoldDB" id="A3ZSB2"/>
<protein>
    <submittedName>
        <fullName evidence="1">Uncharacterized protein</fullName>
    </submittedName>
</protein>
<dbReference type="RefSeq" id="WP_002650806.1">
    <property type="nucleotide sequence ID" value="NZ_CH672376.1"/>
</dbReference>
<sequence length="343" mass="37808">MSNQKNEATVPSELRWLADAPLFIDAEQIGRFHDAIVQPEHSEGSTSLEIGKESTKNFTVEAGGEAAAELSTEITIEPNALLNALCSVFPFLKGSAKASAKGGVKGQLGGKHMSENLDSQKRIIELHSIHTPQRQLVHLALHYFANLRNRVQTVNTDAFPNTENWLSDNFISELPRSLFFIDVPAGVPILPMAAEFKNGAIEKLYPEVGDRAFLKAKNSPDLLRSVLSKYKSARQVDSKAGQAIQEREKFALATNEELYDSWMAMDVIEQASAKHGGGIRWIDYRLVLNEKGEEMHLHAVPAGVFDTGVFAYNFVQRGFSVGLRLVGTMRKGAALNVLAVYEK</sequence>
<proteinExistence type="predicted"/>
<dbReference type="EMBL" id="AANZ01000008">
    <property type="protein sequence ID" value="EAQ80572.1"/>
    <property type="molecule type" value="Genomic_DNA"/>
</dbReference>
<name>A3ZSB2_9BACT</name>
<gene>
    <name evidence="1" type="ORF">DSM3645_14540</name>
</gene>
<dbReference type="OrthoDB" id="8478096at2"/>
<dbReference type="Proteomes" id="UP000004358">
    <property type="component" value="Unassembled WGS sequence"/>
</dbReference>
<evidence type="ECO:0000313" key="2">
    <source>
        <dbReference type="Proteomes" id="UP000004358"/>
    </source>
</evidence>